<keyword evidence="2" id="KW-1185">Reference proteome</keyword>
<name>R7Q3B4_CHOCR</name>
<dbReference type="Gramene" id="CDF33032">
    <property type="protein sequence ID" value="CDF33032"/>
    <property type="gene ID" value="CHC_T00001923001"/>
</dbReference>
<evidence type="ECO:0000313" key="2">
    <source>
        <dbReference type="Proteomes" id="UP000012073"/>
    </source>
</evidence>
<dbReference type="EMBL" id="HG001631">
    <property type="protein sequence ID" value="CDF33032.1"/>
    <property type="molecule type" value="Genomic_DNA"/>
</dbReference>
<gene>
    <name evidence="1" type="ORF">CHC_T00001923001</name>
</gene>
<dbReference type="RefSeq" id="XP_005712835.1">
    <property type="nucleotide sequence ID" value="XM_005712778.1"/>
</dbReference>
<proteinExistence type="predicted"/>
<dbReference type="GeneID" id="17320553"/>
<organism evidence="1 2">
    <name type="scientific">Chondrus crispus</name>
    <name type="common">Carrageen Irish moss</name>
    <name type="synonym">Polymorpha crispa</name>
    <dbReference type="NCBI Taxonomy" id="2769"/>
    <lineage>
        <taxon>Eukaryota</taxon>
        <taxon>Rhodophyta</taxon>
        <taxon>Florideophyceae</taxon>
        <taxon>Rhodymeniophycidae</taxon>
        <taxon>Gigartinales</taxon>
        <taxon>Gigartinaceae</taxon>
        <taxon>Chondrus</taxon>
    </lineage>
</organism>
<reference evidence="2" key="1">
    <citation type="journal article" date="2013" name="Proc. Natl. Acad. Sci. U.S.A.">
        <title>Genome structure and metabolic features in the red seaweed Chondrus crispus shed light on evolution of the Archaeplastida.</title>
        <authorList>
            <person name="Collen J."/>
            <person name="Porcel B."/>
            <person name="Carre W."/>
            <person name="Ball S.G."/>
            <person name="Chaparro C."/>
            <person name="Tonon T."/>
            <person name="Barbeyron T."/>
            <person name="Michel G."/>
            <person name="Noel B."/>
            <person name="Valentin K."/>
            <person name="Elias M."/>
            <person name="Artiguenave F."/>
            <person name="Arun A."/>
            <person name="Aury J.M."/>
            <person name="Barbosa-Neto J.F."/>
            <person name="Bothwell J.H."/>
            <person name="Bouget F.Y."/>
            <person name="Brillet L."/>
            <person name="Cabello-Hurtado F."/>
            <person name="Capella-Gutierrez S."/>
            <person name="Charrier B."/>
            <person name="Cladiere L."/>
            <person name="Cock J.M."/>
            <person name="Coelho S.M."/>
            <person name="Colleoni C."/>
            <person name="Czjzek M."/>
            <person name="Da Silva C."/>
            <person name="Delage L."/>
            <person name="Denoeud F."/>
            <person name="Deschamps P."/>
            <person name="Dittami S.M."/>
            <person name="Gabaldon T."/>
            <person name="Gachon C.M."/>
            <person name="Groisillier A."/>
            <person name="Herve C."/>
            <person name="Jabbari K."/>
            <person name="Katinka M."/>
            <person name="Kloareg B."/>
            <person name="Kowalczyk N."/>
            <person name="Labadie K."/>
            <person name="Leblanc C."/>
            <person name="Lopez P.J."/>
            <person name="McLachlan D.H."/>
            <person name="Meslet-Cladiere L."/>
            <person name="Moustafa A."/>
            <person name="Nehr Z."/>
            <person name="Nyvall Collen P."/>
            <person name="Panaud O."/>
            <person name="Partensky F."/>
            <person name="Poulain J."/>
            <person name="Rensing S.A."/>
            <person name="Rousvoal S."/>
            <person name="Samson G."/>
            <person name="Symeonidi A."/>
            <person name="Weissenbach J."/>
            <person name="Zambounis A."/>
            <person name="Wincker P."/>
            <person name="Boyen C."/>
        </authorList>
    </citation>
    <scope>NUCLEOTIDE SEQUENCE [LARGE SCALE GENOMIC DNA]</scope>
    <source>
        <strain evidence="2">cv. Stackhouse</strain>
    </source>
</reference>
<protein>
    <submittedName>
        <fullName evidence="1">Uncharacterized protein</fullName>
    </submittedName>
</protein>
<dbReference type="AlphaFoldDB" id="R7Q3B4"/>
<dbReference type="Proteomes" id="UP000012073">
    <property type="component" value="Unassembled WGS sequence"/>
</dbReference>
<sequence>MKVVARTPLTFTRRTLATKAMKWRKAGRCLGIGPIRPHDSQEKGLLLGDLITQPSGIIQRAK</sequence>
<evidence type="ECO:0000313" key="1">
    <source>
        <dbReference type="EMBL" id="CDF33032.1"/>
    </source>
</evidence>
<dbReference type="KEGG" id="ccp:CHC_T00001923001"/>
<accession>R7Q3B4</accession>